<sequence length="106" mass="12931">MLYYLPMHILSKKALETFWLKHSVAKSPLEVWYRLVSTSRFDTFTDVKKTFNSADYFCPYTIFDVGGNNFRVITIIHYNRQKLYIREVFTHAEYNRWNKTHRRNKL</sequence>
<protein>
    <recommendedName>
        <fullName evidence="3">Type II toxin-antitoxin system HigB family toxin</fullName>
    </recommendedName>
</protein>
<dbReference type="Proteomes" id="UP000005726">
    <property type="component" value="Unassembled WGS sequence"/>
</dbReference>
<dbReference type="STRING" id="663321.REG_1039"/>
<dbReference type="eggNOG" id="COG4680">
    <property type="taxonomic scope" value="Bacteria"/>
</dbReference>
<name>E0WST3_9ENTR</name>
<dbReference type="GO" id="GO:0110001">
    <property type="term" value="C:toxin-antitoxin complex"/>
    <property type="evidence" value="ECO:0007669"/>
    <property type="project" value="InterPro"/>
</dbReference>
<dbReference type="Pfam" id="PF09907">
    <property type="entry name" value="HigB_toxin"/>
    <property type="match status" value="1"/>
</dbReference>
<dbReference type="EMBL" id="GL379591">
    <property type="protein sequence ID" value="EFL92052.1"/>
    <property type="molecule type" value="Genomic_DNA"/>
</dbReference>
<gene>
    <name evidence="1" type="ORF">REG_1039</name>
</gene>
<evidence type="ECO:0000313" key="2">
    <source>
        <dbReference type="Proteomes" id="UP000005726"/>
    </source>
</evidence>
<dbReference type="AlphaFoldDB" id="E0WST3"/>
<evidence type="ECO:0000313" key="1">
    <source>
        <dbReference type="EMBL" id="EFL92052.1"/>
    </source>
</evidence>
<dbReference type="HOGENOM" id="CLU_153067_1_0_6"/>
<keyword evidence="2" id="KW-1185">Reference proteome</keyword>
<dbReference type="InterPro" id="IPR018669">
    <property type="entry name" value="Toxin_HigB"/>
</dbReference>
<evidence type="ECO:0008006" key="3">
    <source>
        <dbReference type="Google" id="ProtNLM"/>
    </source>
</evidence>
<proteinExistence type="predicted"/>
<dbReference type="GO" id="GO:0003723">
    <property type="term" value="F:RNA binding"/>
    <property type="evidence" value="ECO:0007669"/>
    <property type="project" value="InterPro"/>
</dbReference>
<reference evidence="1" key="1">
    <citation type="journal article" date="2009" name="Environ. Microbiol.">
        <title>Dynamics of genome evolution in facultative symbionts of aphids.</title>
        <authorList>
            <person name="Degnan P.H."/>
            <person name="Leonardo T.E."/>
            <person name="Cass B.N."/>
            <person name="Hurwitz B."/>
            <person name="Stern D."/>
            <person name="Gibbs R.A."/>
            <person name="Richards S."/>
            <person name="Moran N.A."/>
        </authorList>
    </citation>
    <scope>NUCLEOTIDE SEQUENCE [LARGE SCALE GENOMIC DNA]</scope>
    <source>
        <strain evidence="1">LSR1</strain>
    </source>
</reference>
<accession>E0WST3</accession>
<dbReference type="GO" id="GO:0004519">
    <property type="term" value="F:endonuclease activity"/>
    <property type="evidence" value="ECO:0007669"/>
    <property type="project" value="InterPro"/>
</dbReference>
<organism evidence="1 2">
    <name type="scientific">Candidatus Regiella insecticola LSR1</name>
    <dbReference type="NCBI Taxonomy" id="663321"/>
    <lineage>
        <taxon>Bacteria</taxon>
        <taxon>Pseudomonadati</taxon>
        <taxon>Pseudomonadota</taxon>
        <taxon>Gammaproteobacteria</taxon>
        <taxon>Enterobacterales</taxon>
        <taxon>Enterobacteriaceae</taxon>
        <taxon>aphid secondary symbionts</taxon>
        <taxon>Candidatus Regiella</taxon>
    </lineage>
</organism>